<dbReference type="AlphaFoldDB" id="A0A507AQA2"/>
<keyword evidence="3 6" id="KW-0812">Transmembrane</keyword>
<evidence type="ECO:0000256" key="6">
    <source>
        <dbReference type="SAM" id="Phobius"/>
    </source>
</evidence>
<keyword evidence="8" id="KW-1185">Reference proteome</keyword>
<dbReference type="GeneID" id="41977310"/>
<evidence type="ECO:0000256" key="5">
    <source>
        <dbReference type="ARBA" id="ARBA00023136"/>
    </source>
</evidence>
<sequence>MTTPQVEHDGQYVNNHSPTANYMESKVESHEDALRHVRTAGTISLTPELFEKLYLSPQNAVKGELRKTFGNPTPIAMIGFLTCLTPLACQLMGWRGSGLSGLATVGATWFMGGLLLLLGGLLEWILGNTFPAVVFCSFGGFYLAFAATLTESFGAYAGYAPTGGPASAGMATTGFNAGFGFFMLWMGFMCLIYLICALRTNVCFVVIFLSLLCAFGCLAGAYWSLGEDYTGKAGYAGKLVIAAGAFLFVACVSGWWIFFAIMLEALDFPFQVPVGDLSTLIVGRKARQQQKGEV</sequence>
<comment type="subcellular location">
    <subcellularLocation>
        <location evidence="1">Membrane</location>
        <topology evidence="1">Multi-pass membrane protein</topology>
    </subcellularLocation>
</comment>
<evidence type="ECO:0008006" key="9">
    <source>
        <dbReference type="Google" id="ProtNLM"/>
    </source>
</evidence>
<dbReference type="InterPro" id="IPR000791">
    <property type="entry name" value="Gpr1/Fun34/SatP-like"/>
</dbReference>
<name>A0A507AQA2_9PEZI</name>
<dbReference type="RefSeq" id="XP_030990385.1">
    <property type="nucleotide sequence ID" value="XM_031144872.1"/>
</dbReference>
<feature type="transmembrane region" description="Helical" evidence="6">
    <location>
        <begin position="202"/>
        <end position="223"/>
    </location>
</feature>
<evidence type="ECO:0000256" key="1">
    <source>
        <dbReference type="ARBA" id="ARBA00004141"/>
    </source>
</evidence>
<organism evidence="7 8">
    <name type="scientific">Thyridium curvatum</name>
    <dbReference type="NCBI Taxonomy" id="1093900"/>
    <lineage>
        <taxon>Eukaryota</taxon>
        <taxon>Fungi</taxon>
        <taxon>Dikarya</taxon>
        <taxon>Ascomycota</taxon>
        <taxon>Pezizomycotina</taxon>
        <taxon>Sordariomycetes</taxon>
        <taxon>Sordariomycetidae</taxon>
        <taxon>Thyridiales</taxon>
        <taxon>Thyridiaceae</taxon>
        <taxon>Thyridium</taxon>
    </lineage>
</organism>
<feature type="transmembrane region" description="Helical" evidence="6">
    <location>
        <begin position="235"/>
        <end position="261"/>
    </location>
</feature>
<dbReference type="Pfam" id="PF01184">
    <property type="entry name" value="Gpr1_Fun34_YaaH"/>
    <property type="match status" value="1"/>
</dbReference>
<gene>
    <name evidence="7" type="ORF">E0L32_009863</name>
</gene>
<feature type="transmembrane region" description="Helical" evidence="6">
    <location>
        <begin position="75"/>
        <end position="94"/>
    </location>
</feature>
<dbReference type="GO" id="GO:0015123">
    <property type="term" value="F:acetate transmembrane transporter activity"/>
    <property type="evidence" value="ECO:0007669"/>
    <property type="project" value="TreeGrafter"/>
</dbReference>
<dbReference type="PANTHER" id="PTHR31123:SF4">
    <property type="entry name" value="PROTEIN ALCS"/>
    <property type="match status" value="1"/>
</dbReference>
<dbReference type="GO" id="GO:0005886">
    <property type="term" value="C:plasma membrane"/>
    <property type="evidence" value="ECO:0007669"/>
    <property type="project" value="TreeGrafter"/>
</dbReference>
<dbReference type="OrthoDB" id="3648309at2759"/>
<reference evidence="7 8" key="1">
    <citation type="submission" date="2019-06" db="EMBL/GenBank/DDBJ databases">
        <title>Draft genome sequence of the filamentous fungus Phialemoniopsis curvata isolated from diesel fuel.</title>
        <authorList>
            <person name="Varaljay V.A."/>
            <person name="Lyon W.J."/>
            <person name="Crouch A.L."/>
            <person name="Drake C.E."/>
            <person name="Hollomon J.M."/>
            <person name="Nadeau L.J."/>
            <person name="Nunn H.S."/>
            <person name="Stevenson B.S."/>
            <person name="Bojanowski C.L."/>
            <person name="Crookes-Goodson W.J."/>
        </authorList>
    </citation>
    <scope>NUCLEOTIDE SEQUENCE [LARGE SCALE GENOMIC DNA]</scope>
    <source>
        <strain evidence="7 8">D216</strain>
    </source>
</reference>
<feature type="transmembrane region" description="Helical" evidence="6">
    <location>
        <begin position="106"/>
        <end position="126"/>
    </location>
</feature>
<feature type="transmembrane region" description="Helical" evidence="6">
    <location>
        <begin position="177"/>
        <end position="195"/>
    </location>
</feature>
<evidence type="ECO:0000256" key="3">
    <source>
        <dbReference type="ARBA" id="ARBA00022692"/>
    </source>
</evidence>
<comment type="caution">
    <text evidence="7">The sequence shown here is derived from an EMBL/GenBank/DDBJ whole genome shotgun (WGS) entry which is preliminary data.</text>
</comment>
<comment type="similarity">
    <text evidence="2">Belongs to the acetate uptake transporter (AceTr) (TC 2.A.96) family.</text>
</comment>
<dbReference type="Proteomes" id="UP000319257">
    <property type="component" value="Unassembled WGS sequence"/>
</dbReference>
<dbReference type="EMBL" id="SKBQ01000075">
    <property type="protein sequence ID" value="TPX08674.1"/>
    <property type="molecule type" value="Genomic_DNA"/>
</dbReference>
<evidence type="ECO:0000313" key="8">
    <source>
        <dbReference type="Proteomes" id="UP000319257"/>
    </source>
</evidence>
<evidence type="ECO:0000256" key="2">
    <source>
        <dbReference type="ARBA" id="ARBA00005587"/>
    </source>
</evidence>
<evidence type="ECO:0000256" key="4">
    <source>
        <dbReference type="ARBA" id="ARBA00022989"/>
    </source>
</evidence>
<accession>A0A507AQA2</accession>
<protein>
    <recommendedName>
        <fullName evidence="9">GPR1/FUN34/YaaH-class plasma membrane protein</fullName>
    </recommendedName>
</protein>
<proteinExistence type="inferred from homology"/>
<keyword evidence="5 6" id="KW-0472">Membrane</keyword>
<dbReference type="STRING" id="1093900.A0A507AQA2"/>
<feature type="transmembrane region" description="Helical" evidence="6">
    <location>
        <begin position="133"/>
        <end position="157"/>
    </location>
</feature>
<dbReference type="InParanoid" id="A0A507AQA2"/>
<dbReference type="PANTHER" id="PTHR31123">
    <property type="entry name" value="ACCUMULATION OF DYADS PROTEIN 2-RELATED"/>
    <property type="match status" value="1"/>
</dbReference>
<evidence type="ECO:0000313" key="7">
    <source>
        <dbReference type="EMBL" id="TPX08674.1"/>
    </source>
</evidence>
<dbReference type="InterPro" id="IPR051633">
    <property type="entry name" value="AceTr"/>
</dbReference>
<keyword evidence="4 6" id="KW-1133">Transmembrane helix</keyword>